<feature type="region of interest" description="Disordered" evidence="1">
    <location>
        <begin position="1"/>
        <end position="21"/>
    </location>
</feature>
<evidence type="ECO:0000313" key="3">
    <source>
        <dbReference type="Proteomes" id="UP000249393"/>
    </source>
</evidence>
<dbReference type="InterPro" id="IPR049245">
    <property type="entry name" value="DUF6880"/>
</dbReference>
<gene>
    <name evidence="2" type="ORF">DI526_19990</name>
</gene>
<name>A0A2W5V3R8_9CAUL</name>
<dbReference type="AlphaFoldDB" id="A0A2W5V3R8"/>
<proteinExistence type="predicted"/>
<organism evidence="2 3">
    <name type="scientific">Caulobacter segnis</name>
    <dbReference type="NCBI Taxonomy" id="88688"/>
    <lineage>
        <taxon>Bacteria</taxon>
        <taxon>Pseudomonadati</taxon>
        <taxon>Pseudomonadota</taxon>
        <taxon>Alphaproteobacteria</taxon>
        <taxon>Caulobacterales</taxon>
        <taxon>Caulobacteraceae</taxon>
        <taxon>Caulobacter</taxon>
    </lineage>
</organism>
<dbReference type="EMBL" id="QFQZ01000090">
    <property type="protein sequence ID" value="PZR31336.1"/>
    <property type="molecule type" value="Genomic_DNA"/>
</dbReference>
<protein>
    <submittedName>
        <fullName evidence="2">Ferritin</fullName>
    </submittedName>
</protein>
<evidence type="ECO:0000256" key="1">
    <source>
        <dbReference type="SAM" id="MobiDB-lite"/>
    </source>
</evidence>
<sequence>MARKAAATTGEKPKARKGSKTTLSEANLADLGPERLAAILLDLSSDSHVKRVLRLELFAESSAEGLAQEIAKRLATIGKSSSRIHWRKRAAFAKDLDLHRRMIERLAEDEPNAALDLMLDLLDLATPTLDRLSQAEGPIGDVFFVARDGVGAIAAKSMPDPIALADRIAKLLRRDDYAQFGPLVNAVTPALGAEGQAHLRETLEKMLAARSTRSAHLFDAQGAIYKDALRRLADASGDVDAFEATFSPELRRTPLVSAEIARRLLEAGRAEDALATLQAGAPSEQRGRHQSAVEERVAWEDAMLEALEATGHHEEAQKRRWADFEATLSISRLRAYLKSLPDFDDVEAEDQAKAVAKRFPRFDTALAFLVSWPDLPAAARLVLSRSGEISGSDDTLIVEAARRLEGSHPLAATLLLRASIQYVLTYGVAMRYAEAARQLLEAESLAAMIGEYGEYPDHAAFVADLRALHSRKQGFRAELEALGATF</sequence>
<dbReference type="RefSeq" id="WP_304281830.1">
    <property type="nucleotide sequence ID" value="NZ_QFQZ01000090.1"/>
</dbReference>
<comment type="caution">
    <text evidence="2">The sequence shown here is derived from an EMBL/GenBank/DDBJ whole genome shotgun (WGS) entry which is preliminary data.</text>
</comment>
<accession>A0A2W5V3R8</accession>
<evidence type="ECO:0000313" key="2">
    <source>
        <dbReference type="EMBL" id="PZR31336.1"/>
    </source>
</evidence>
<dbReference type="Pfam" id="PF21810">
    <property type="entry name" value="DUF6880"/>
    <property type="match status" value="1"/>
</dbReference>
<reference evidence="2 3" key="1">
    <citation type="submission" date="2017-08" db="EMBL/GenBank/DDBJ databases">
        <title>Infants hospitalized years apart are colonized by the same room-sourced microbial strains.</title>
        <authorList>
            <person name="Brooks B."/>
            <person name="Olm M.R."/>
            <person name="Firek B.A."/>
            <person name="Baker R."/>
            <person name="Thomas B.C."/>
            <person name="Morowitz M.J."/>
            <person name="Banfield J.F."/>
        </authorList>
    </citation>
    <scope>NUCLEOTIDE SEQUENCE [LARGE SCALE GENOMIC DNA]</scope>
    <source>
        <strain evidence="2">S2_003_000_R2_4</strain>
    </source>
</reference>
<dbReference type="Proteomes" id="UP000249393">
    <property type="component" value="Unassembled WGS sequence"/>
</dbReference>